<dbReference type="PANTHER" id="PTHR31885">
    <property type="entry name" value="GH04784P"/>
    <property type="match status" value="1"/>
</dbReference>
<evidence type="ECO:0000256" key="9">
    <source>
        <dbReference type="SAM" id="Phobius"/>
    </source>
</evidence>
<protein>
    <recommendedName>
        <fullName evidence="6">lysoplasmalogenase</fullName>
        <ecNumber evidence="6">3.3.2.2</ecNumber>
    </recommendedName>
</protein>
<sequence>MGSVSYLLRGAKWGSMLSKCLPVFLCCVYLLYRTSHQRGRYHKFILAGLLLSSLGDACLIYPHLFIVGMAFFAVAHISYICAFGWSPLSPLPLAVILPVEGLIFFTVLLPELDGLLVYLIPLYILLLGTMVWRSLVVPLPRDAWFFAAAGGVSFMVSDTALAIDKFCTPLPYAEAVIMGTYYLAQILLTLSATDGTEQRRETTKKKH</sequence>
<dbReference type="EMBL" id="JAGXEW010000037">
    <property type="protein sequence ID" value="KAK1154224.1"/>
    <property type="molecule type" value="Genomic_DNA"/>
</dbReference>
<keyword evidence="11" id="KW-1185">Reference proteome</keyword>
<comment type="similarity">
    <text evidence="2">Belongs to the TMEM86 family.</text>
</comment>
<evidence type="ECO:0000313" key="10">
    <source>
        <dbReference type="EMBL" id="KAK1154224.1"/>
    </source>
</evidence>
<comment type="subcellular location">
    <subcellularLocation>
        <location evidence="1">Membrane</location>
        <topology evidence="1">Multi-pass membrane protein</topology>
    </subcellularLocation>
</comment>
<evidence type="ECO:0000256" key="6">
    <source>
        <dbReference type="ARBA" id="ARBA00035673"/>
    </source>
</evidence>
<dbReference type="Pfam" id="PF07947">
    <property type="entry name" value="YhhN"/>
    <property type="match status" value="1"/>
</dbReference>
<organism evidence="10 11">
    <name type="scientific">Acipenser oxyrinchus oxyrinchus</name>
    <dbReference type="NCBI Taxonomy" id="40147"/>
    <lineage>
        <taxon>Eukaryota</taxon>
        <taxon>Metazoa</taxon>
        <taxon>Chordata</taxon>
        <taxon>Craniata</taxon>
        <taxon>Vertebrata</taxon>
        <taxon>Euteleostomi</taxon>
        <taxon>Actinopterygii</taxon>
        <taxon>Chondrostei</taxon>
        <taxon>Acipenseriformes</taxon>
        <taxon>Acipenseridae</taxon>
        <taxon>Acipenser</taxon>
    </lineage>
</organism>
<name>A0AAD8CNB1_ACIOX</name>
<accession>A0AAD8CNB1</accession>
<feature type="transmembrane region" description="Helical" evidence="9">
    <location>
        <begin position="92"/>
        <end position="109"/>
    </location>
</feature>
<evidence type="ECO:0000256" key="2">
    <source>
        <dbReference type="ARBA" id="ARBA00007375"/>
    </source>
</evidence>
<feature type="transmembrane region" description="Helical" evidence="9">
    <location>
        <begin position="44"/>
        <end position="62"/>
    </location>
</feature>
<dbReference type="PANTHER" id="PTHR31885:SF6">
    <property type="entry name" value="GH04784P"/>
    <property type="match status" value="1"/>
</dbReference>
<comment type="caution">
    <text evidence="10">The sequence shown here is derived from an EMBL/GenBank/DDBJ whole genome shotgun (WGS) entry which is preliminary data.</text>
</comment>
<proteinExistence type="inferred from homology"/>
<evidence type="ECO:0000256" key="3">
    <source>
        <dbReference type="ARBA" id="ARBA00022692"/>
    </source>
</evidence>
<evidence type="ECO:0000256" key="1">
    <source>
        <dbReference type="ARBA" id="ARBA00004141"/>
    </source>
</evidence>
<feature type="transmembrane region" description="Helical" evidence="9">
    <location>
        <begin position="175"/>
        <end position="196"/>
    </location>
</feature>
<dbReference type="EC" id="3.3.2.2" evidence="6"/>
<evidence type="ECO:0000313" key="11">
    <source>
        <dbReference type="Proteomes" id="UP001230051"/>
    </source>
</evidence>
<evidence type="ECO:0000256" key="7">
    <source>
        <dbReference type="ARBA" id="ARBA00049458"/>
    </source>
</evidence>
<evidence type="ECO:0000256" key="5">
    <source>
        <dbReference type="ARBA" id="ARBA00023136"/>
    </source>
</evidence>
<comment type="catalytic activity">
    <reaction evidence="7">
        <text>a 1-O-(1Z-alkenyl)-sn-glycero-3-phosphoethanolamine + H2O = a 2,3-saturated aldehyde + sn-glycero-3-phosphoethanolamine</text>
        <dbReference type="Rhea" id="RHEA:16905"/>
        <dbReference type="ChEBI" id="CHEBI:15377"/>
        <dbReference type="ChEBI" id="CHEBI:73359"/>
        <dbReference type="ChEBI" id="CHEBI:77288"/>
        <dbReference type="ChEBI" id="CHEBI:143890"/>
        <dbReference type="EC" id="3.3.2.2"/>
    </reaction>
</comment>
<evidence type="ECO:0000256" key="8">
    <source>
        <dbReference type="ARBA" id="ARBA00049560"/>
    </source>
</evidence>
<reference evidence="10" key="1">
    <citation type="submission" date="2022-02" db="EMBL/GenBank/DDBJ databases">
        <title>Atlantic sturgeon de novo genome assembly.</title>
        <authorList>
            <person name="Stock M."/>
            <person name="Klopp C."/>
            <person name="Guiguen Y."/>
            <person name="Cabau C."/>
            <person name="Parinello H."/>
            <person name="Santidrian Yebra-Pimentel E."/>
            <person name="Kuhl H."/>
            <person name="Dirks R.P."/>
            <person name="Guessner J."/>
            <person name="Wuertz S."/>
            <person name="Du K."/>
            <person name="Schartl M."/>
        </authorList>
    </citation>
    <scope>NUCLEOTIDE SEQUENCE</scope>
    <source>
        <strain evidence="10">STURGEONOMICS-FGT-2020</strain>
        <tissue evidence="10">Whole blood</tissue>
    </source>
</reference>
<dbReference type="InterPro" id="IPR012506">
    <property type="entry name" value="TMEM86B-like"/>
</dbReference>
<dbReference type="AlphaFoldDB" id="A0AAD8CNB1"/>
<keyword evidence="4 9" id="KW-1133">Transmembrane helix</keyword>
<dbReference type="GO" id="GO:0047408">
    <property type="term" value="F:alkenylglycerophosphocholine hydrolase activity"/>
    <property type="evidence" value="ECO:0007669"/>
    <property type="project" value="UniProtKB-EC"/>
</dbReference>
<comment type="catalytic activity">
    <reaction evidence="8">
        <text>a 1-O-(1Z-alkenyl)-sn-glycero-3-phosphocholine + H2O = a 2,3-saturated aldehyde + sn-glycerol 3-phosphocholine</text>
        <dbReference type="Rhea" id="RHEA:22544"/>
        <dbReference type="ChEBI" id="CHEBI:15377"/>
        <dbReference type="ChEBI" id="CHEBI:16870"/>
        <dbReference type="ChEBI" id="CHEBI:73359"/>
        <dbReference type="ChEBI" id="CHEBI:77287"/>
        <dbReference type="EC" id="3.3.2.2"/>
    </reaction>
</comment>
<feature type="transmembrane region" description="Helical" evidence="9">
    <location>
        <begin position="13"/>
        <end position="32"/>
    </location>
</feature>
<dbReference type="GO" id="GO:0016020">
    <property type="term" value="C:membrane"/>
    <property type="evidence" value="ECO:0007669"/>
    <property type="project" value="UniProtKB-SubCell"/>
</dbReference>
<dbReference type="Proteomes" id="UP001230051">
    <property type="component" value="Unassembled WGS sequence"/>
</dbReference>
<keyword evidence="5 9" id="KW-0472">Membrane</keyword>
<feature type="transmembrane region" description="Helical" evidence="9">
    <location>
        <begin position="115"/>
        <end position="132"/>
    </location>
</feature>
<evidence type="ECO:0000256" key="4">
    <source>
        <dbReference type="ARBA" id="ARBA00022989"/>
    </source>
</evidence>
<keyword evidence="3 9" id="KW-0812">Transmembrane</keyword>
<gene>
    <name evidence="10" type="primary">TMEM86A</name>
    <name evidence="10" type="ORF">AOXY_G29031</name>
</gene>